<dbReference type="OrthoDB" id="21502at2759"/>
<reference evidence="2" key="1">
    <citation type="submission" date="2021-07" db="EMBL/GenBank/DDBJ databases">
        <authorList>
            <person name="Branca A.L. A."/>
        </authorList>
    </citation>
    <scope>NUCLEOTIDE SEQUENCE</scope>
</reference>
<keyword evidence="3" id="KW-1185">Reference proteome</keyword>
<dbReference type="GO" id="GO:0016747">
    <property type="term" value="F:acyltransferase activity, transferring groups other than amino-acyl groups"/>
    <property type="evidence" value="ECO:0007669"/>
    <property type="project" value="TreeGrafter"/>
</dbReference>
<evidence type="ECO:0000313" key="3">
    <source>
        <dbReference type="Proteomes" id="UP001153618"/>
    </source>
</evidence>
<proteinExistence type="predicted"/>
<name>A0A9W4MIJ8_PENOL</name>
<evidence type="ECO:0000313" key="2">
    <source>
        <dbReference type="EMBL" id="CAG7949973.1"/>
    </source>
</evidence>
<dbReference type="Proteomes" id="UP001153618">
    <property type="component" value="Unassembled WGS sequence"/>
</dbReference>
<evidence type="ECO:0000256" key="1">
    <source>
        <dbReference type="ARBA" id="ARBA00022679"/>
    </source>
</evidence>
<dbReference type="Pfam" id="PF02458">
    <property type="entry name" value="Transferase"/>
    <property type="match status" value="1"/>
</dbReference>
<protein>
    <submittedName>
        <fullName evidence="2">Uncharacterized protein</fullName>
    </submittedName>
</protein>
<organism evidence="2 3">
    <name type="scientific">Penicillium olsonii</name>
    <dbReference type="NCBI Taxonomy" id="99116"/>
    <lineage>
        <taxon>Eukaryota</taxon>
        <taxon>Fungi</taxon>
        <taxon>Dikarya</taxon>
        <taxon>Ascomycota</taxon>
        <taxon>Pezizomycotina</taxon>
        <taxon>Eurotiomycetes</taxon>
        <taxon>Eurotiomycetidae</taxon>
        <taxon>Eurotiales</taxon>
        <taxon>Aspergillaceae</taxon>
        <taxon>Penicillium</taxon>
    </lineage>
</organism>
<dbReference type="AlphaFoldDB" id="A0A9W4MIJ8"/>
<dbReference type="InterPro" id="IPR023213">
    <property type="entry name" value="CAT-like_dom_sf"/>
</dbReference>
<sequence>MDSEKMDEKAPVVVNETPYVADDVYPLHTLDHNPNYVDWVMRYNDVLDADMLKKSLSRLLEIGDWRKLGGRFRYKPDGMLEIFVPGSSAGPRENVSFTHNVIDSTIGDHPIASKLPARTVGPSLHLVSPESRPFNGRENFPVFKEMTEKDIPPISVHVTSFLDATIIALSWPHQLMDAMGGKALLAGWSSVLAGREDEVPEVIGAREDILQHPDIQKQDKEEFILEKDRLSGASLLLFQLRFIWDHLWNGKREKRVIYLPKESFLKMKDQIKAELAENASDVENPPWVTENDIISAWAARCLALSESSSRPITVLNFLNLRFRIPLLARSTGVFLQNICVGTFTFLSSKLARAPVSEIAVANRQHTAEQGTDIQGRRLMNGMMKDIQEGREPRILFGPSSAVCMVVNNVIKIELMKTAQFGPAVIRQGESSETRRNPPGTMISYYNEYLDHMYDAFNAFVMFGKDYGDDFWLGGALLPRAWKVFEQELKKM</sequence>
<dbReference type="PANTHER" id="PTHR31642">
    <property type="entry name" value="TRICHOTHECENE 3-O-ACETYLTRANSFERASE"/>
    <property type="match status" value="1"/>
</dbReference>
<comment type="caution">
    <text evidence="2">The sequence shown here is derived from an EMBL/GenBank/DDBJ whole genome shotgun (WGS) entry which is preliminary data.</text>
</comment>
<keyword evidence="1" id="KW-0808">Transferase</keyword>
<gene>
    <name evidence="2" type="ORF">POLS_LOCUS419</name>
</gene>
<dbReference type="EMBL" id="CAJVOS010000007">
    <property type="protein sequence ID" value="CAG7949973.1"/>
    <property type="molecule type" value="Genomic_DNA"/>
</dbReference>
<dbReference type="Gene3D" id="3.30.559.10">
    <property type="entry name" value="Chloramphenicol acetyltransferase-like domain"/>
    <property type="match status" value="2"/>
</dbReference>
<dbReference type="PANTHER" id="PTHR31642:SF310">
    <property type="entry name" value="FATTY ALCOHOL:CAFFEOYL-COA ACYLTRANSFERASE"/>
    <property type="match status" value="1"/>
</dbReference>
<accession>A0A9W4MIJ8</accession>
<dbReference type="InterPro" id="IPR050317">
    <property type="entry name" value="Plant_Fungal_Acyltransferase"/>
</dbReference>